<proteinExistence type="predicted"/>
<evidence type="ECO:0000313" key="2">
    <source>
        <dbReference type="Proteomes" id="UP000017133"/>
    </source>
</evidence>
<name>U7R2P9_PHOTE</name>
<dbReference type="EMBL" id="AXDT01000101">
    <property type="protein sequence ID" value="ERT12901.1"/>
    <property type="molecule type" value="Genomic_DNA"/>
</dbReference>
<dbReference type="AlphaFoldDB" id="U7R2P9"/>
<evidence type="ECO:0000313" key="1">
    <source>
        <dbReference type="EMBL" id="ERT12901.1"/>
    </source>
</evidence>
<keyword evidence="2" id="KW-1185">Reference proteome</keyword>
<gene>
    <name evidence="1" type="ORF">O185_11845</name>
</gene>
<organism evidence="1 2">
    <name type="scientific">Photorhabdus temperata J3</name>
    <dbReference type="NCBI Taxonomy" id="1389415"/>
    <lineage>
        <taxon>Bacteria</taxon>
        <taxon>Pseudomonadati</taxon>
        <taxon>Pseudomonadota</taxon>
        <taxon>Gammaproteobacteria</taxon>
        <taxon>Enterobacterales</taxon>
        <taxon>Morganellaceae</taxon>
        <taxon>Photorhabdus</taxon>
    </lineage>
</organism>
<reference evidence="1 2" key="1">
    <citation type="submission" date="2013-10" db="EMBL/GenBank/DDBJ databases">
        <title>Whole Genome Shotgun Sequence of Photorhabdus temperata J3.</title>
        <authorList>
            <person name="Park G.-S."/>
            <person name="Hong S.-J."/>
            <person name="Shin J.-H."/>
        </authorList>
    </citation>
    <scope>NUCLEOTIDE SEQUENCE [LARGE SCALE GENOMIC DNA]</scope>
    <source>
        <strain evidence="1 2">J3</strain>
    </source>
</reference>
<dbReference type="RefSeq" id="WP_023044800.1">
    <property type="nucleotide sequence ID" value="NZ_AXDT01000101.1"/>
</dbReference>
<dbReference type="PATRIC" id="fig|1389415.4.peg.2371"/>
<sequence>MRTIIAATVTALGIHLAQPAALAHEMSRYQAYGKEVDVKLIKRSSDELSQGLEVIDDFISQVQEAYKSLISLADTSQADMLLALSQIDVSMFKAAEMFCRAHELVLKRHIEDEQLPGFFVNNLTGYYKRVVKARSFVTKFNQLVKQVTIISKTYE</sequence>
<protein>
    <submittedName>
        <fullName evidence="1">Uncharacterized protein</fullName>
    </submittedName>
</protein>
<dbReference type="Proteomes" id="UP000017133">
    <property type="component" value="Unassembled WGS sequence"/>
</dbReference>
<comment type="caution">
    <text evidence="1">The sequence shown here is derived from an EMBL/GenBank/DDBJ whole genome shotgun (WGS) entry which is preliminary data.</text>
</comment>
<accession>U7R2P9</accession>